<keyword evidence="1" id="KW-0812">Transmembrane</keyword>
<accession>A0ABT1YJR8</accession>
<feature type="transmembrane region" description="Helical" evidence="1">
    <location>
        <begin position="60"/>
        <end position="83"/>
    </location>
</feature>
<feature type="transmembrane region" description="Helical" evidence="1">
    <location>
        <begin position="104"/>
        <end position="125"/>
    </location>
</feature>
<feature type="transmembrane region" description="Helical" evidence="1">
    <location>
        <begin position="385"/>
        <end position="405"/>
    </location>
</feature>
<proteinExistence type="predicted"/>
<comment type="caution">
    <text evidence="2">The sequence shown here is derived from an EMBL/GenBank/DDBJ whole genome shotgun (WGS) entry which is preliminary data.</text>
</comment>
<feature type="transmembrane region" description="Helical" evidence="1">
    <location>
        <begin position="291"/>
        <end position="308"/>
    </location>
</feature>
<dbReference type="InterPro" id="IPR010288">
    <property type="entry name" value="EcsB_ABC"/>
</dbReference>
<reference evidence="2 3" key="1">
    <citation type="submission" date="2022-08" db="EMBL/GenBank/DDBJ databases">
        <title>Paenibacillus endoradicis sp. nov., Paenibacillus radicibacter sp. nov and Paenibacillus pararadicis sp. nov., three cold-adapted plant growth-promoting bacteria isolated from root of Larix gmelinii in Great Khingan.</title>
        <authorList>
            <person name="Xue H."/>
        </authorList>
    </citation>
    <scope>NUCLEOTIDE SEQUENCE [LARGE SCALE GENOMIC DNA]</scope>
    <source>
        <strain evidence="2 3">N5-1-1-5</strain>
    </source>
</reference>
<feature type="transmembrane region" description="Helical" evidence="1">
    <location>
        <begin position="161"/>
        <end position="184"/>
    </location>
</feature>
<keyword evidence="3" id="KW-1185">Reference proteome</keyword>
<sequence length="406" mass="46924">MKSSRQLFIRRVFSDWGYQYRALRTAVDWIIALYFVIPLLLVVGYQYYSLWQLQPAWFSWIPLPVVAAIFYLFAWLGTIRYFVEEGDQLFLRQNESWFKHLMVLGWRYSLILQGATTLLLMIVFLPLLVRTFNFTAAQVTCLFIFTYLLKINLGLARQLLALHLYGIVLWLVRVALFAGVFFLYQAPVTHLSNTFVYSWIGIALLLVLLVFLSKLRLRQKGAFFADIARERDSRMRIVSIMLIQVSERKRRPARKRPIMFGKSQRLFRGTGASSGLSDFLTKSFFRNGTQWKLTIQFVLVMGLGLFFLPEPLKIIVWIAAACLLAYWRKLFCKEELSAPFLKLFDIQDNAKHQALQAALPVLVLPALLLISLCVGISFFTWWGPLLMLGAAIPLAYGASSVFTSWY</sequence>
<keyword evidence="1" id="KW-1133">Transmembrane helix</keyword>
<dbReference type="RefSeq" id="WP_258214541.1">
    <property type="nucleotide sequence ID" value="NZ_JANQBD010000012.1"/>
</dbReference>
<protein>
    <submittedName>
        <fullName evidence="2">ABC transporter permease</fullName>
    </submittedName>
</protein>
<feature type="transmembrane region" description="Helical" evidence="1">
    <location>
        <begin position="357"/>
        <end position="379"/>
    </location>
</feature>
<evidence type="ECO:0000313" key="2">
    <source>
        <dbReference type="EMBL" id="MCR8632960.1"/>
    </source>
</evidence>
<organism evidence="2 3">
    <name type="scientific">Paenibacillus radicis</name>
    <name type="common">ex Xue et al. 2023</name>
    <dbReference type="NCBI Taxonomy" id="2972489"/>
    <lineage>
        <taxon>Bacteria</taxon>
        <taxon>Bacillati</taxon>
        <taxon>Bacillota</taxon>
        <taxon>Bacilli</taxon>
        <taxon>Bacillales</taxon>
        <taxon>Paenibacillaceae</taxon>
        <taxon>Paenibacillus</taxon>
    </lineage>
</organism>
<keyword evidence="1" id="KW-0472">Membrane</keyword>
<feature type="transmembrane region" description="Helical" evidence="1">
    <location>
        <begin position="29"/>
        <end position="48"/>
    </location>
</feature>
<feature type="transmembrane region" description="Helical" evidence="1">
    <location>
        <begin position="196"/>
        <end position="213"/>
    </location>
</feature>
<feature type="transmembrane region" description="Helical" evidence="1">
    <location>
        <begin position="131"/>
        <end position="149"/>
    </location>
</feature>
<dbReference type="Proteomes" id="UP001300012">
    <property type="component" value="Unassembled WGS sequence"/>
</dbReference>
<evidence type="ECO:0000313" key="3">
    <source>
        <dbReference type="Proteomes" id="UP001300012"/>
    </source>
</evidence>
<name>A0ABT1YJR8_9BACL</name>
<evidence type="ECO:0000256" key="1">
    <source>
        <dbReference type="SAM" id="Phobius"/>
    </source>
</evidence>
<dbReference type="Pfam" id="PF05975">
    <property type="entry name" value="EcsB"/>
    <property type="match status" value="1"/>
</dbReference>
<gene>
    <name evidence="2" type="ORF">NV381_17300</name>
</gene>
<dbReference type="EMBL" id="JANQBD010000012">
    <property type="protein sequence ID" value="MCR8632960.1"/>
    <property type="molecule type" value="Genomic_DNA"/>
</dbReference>